<dbReference type="Proteomes" id="UP001165122">
    <property type="component" value="Unassembled WGS sequence"/>
</dbReference>
<dbReference type="PANTHER" id="PTHR48051:SF1">
    <property type="entry name" value="RAS SUPPRESSOR PROTEIN 1"/>
    <property type="match status" value="1"/>
</dbReference>
<dbReference type="InterPro" id="IPR032675">
    <property type="entry name" value="LRR_dom_sf"/>
</dbReference>
<evidence type="ECO:0000313" key="5">
    <source>
        <dbReference type="Proteomes" id="UP001165122"/>
    </source>
</evidence>
<dbReference type="InterPro" id="IPR035892">
    <property type="entry name" value="C2_domain_sf"/>
</dbReference>
<feature type="region of interest" description="Disordered" evidence="3">
    <location>
        <begin position="1"/>
        <end position="21"/>
    </location>
</feature>
<keyword evidence="1" id="KW-0433">Leucine-rich repeat</keyword>
<feature type="compositionally biased region" description="Polar residues" evidence="3">
    <location>
        <begin position="1"/>
        <end position="10"/>
    </location>
</feature>
<dbReference type="SUPFAM" id="SSF49562">
    <property type="entry name" value="C2 domain (Calcium/lipid-binding domain, CaLB)"/>
    <property type="match status" value="1"/>
</dbReference>
<organism evidence="4 5">
    <name type="scientific">Triparma laevis f. longispina</name>
    <dbReference type="NCBI Taxonomy" id="1714387"/>
    <lineage>
        <taxon>Eukaryota</taxon>
        <taxon>Sar</taxon>
        <taxon>Stramenopiles</taxon>
        <taxon>Ochrophyta</taxon>
        <taxon>Bolidophyceae</taxon>
        <taxon>Parmales</taxon>
        <taxon>Triparmaceae</taxon>
        <taxon>Triparma</taxon>
    </lineage>
</organism>
<dbReference type="InterPro" id="IPR003591">
    <property type="entry name" value="Leu-rich_rpt_typical-subtyp"/>
</dbReference>
<dbReference type="PANTHER" id="PTHR48051">
    <property type="match status" value="1"/>
</dbReference>
<evidence type="ECO:0000256" key="3">
    <source>
        <dbReference type="SAM" id="MobiDB-lite"/>
    </source>
</evidence>
<protein>
    <submittedName>
        <fullName evidence="4">Uncharacterized protein</fullName>
    </submittedName>
</protein>
<evidence type="ECO:0000256" key="1">
    <source>
        <dbReference type="ARBA" id="ARBA00022614"/>
    </source>
</evidence>
<dbReference type="OrthoDB" id="676979at2759"/>
<comment type="caution">
    <text evidence="4">The sequence shown here is derived from an EMBL/GenBank/DDBJ whole genome shotgun (WGS) entry which is preliminary data.</text>
</comment>
<evidence type="ECO:0000256" key="2">
    <source>
        <dbReference type="ARBA" id="ARBA00022737"/>
    </source>
</evidence>
<dbReference type="InterPro" id="IPR050216">
    <property type="entry name" value="LRR_domain-containing"/>
</dbReference>
<proteinExistence type="predicted"/>
<sequence length="231" mass="25840">MRKVSRSLSGSRPMVARSLSPKWKRTVKTTEKAKWTPTRRISPFRKRRTASGNDFIGSFEVPLNELSDCVERRSWFTLIGEEEHAEGSVLLAYKYVHNPEYAPFVEEESEPEPEIPVELTPFEKRMQKCVEGGDGTSLNLSKLQLDAVPEAVNALTSLTAINFRGNLLSVIRDDLFTFTASVSSLNLSMNAFSVVPSSIPQLSHLMRLVLSDNQLSSLPIDLFAIPKLAEL</sequence>
<keyword evidence="5" id="KW-1185">Reference proteome</keyword>
<dbReference type="SUPFAM" id="SSF52058">
    <property type="entry name" value="L domain-like"/>
    <property type="match status" value="1"/>
</dbReference>
<dbReference type="GO" id="GO:0005737">
    <property type="term" value="C:cytoplasm"/>
    <property type="evidence" value="ECO:0007669"/>
    <property type="project" value="TreeGrafter"/>
</dbReference>
<dbReference type="Gene3D" id="3.80.10.10">
    <property type="entry name" value="Ribonuclease Inhibitor"/>
    <property type="match status" value="1"/>
</dbReference>
<dbReference type="EMBL" id="BRXW01000305">
    <property type="protein sequence ID" value="GMI17767.1"/>
    <property type="molecule type" value="Genomic_DNA"/>
</dbReference>
<dbReference type="Gene3D" id="2.60.40.150">
    <property type="entry name" value="C2 domain"/>
    <property type="match status" value="1"/>
</dbReference>
<dbReference type="SMART" id="SM00369">
    <property type="entry name" value="LRR_TYP"/>
    <property type="match status" value="2"/>
</dbReference>
<keyword evidence="2" id="KW-0677">Repeat</keyword>
<accession>A0A9W7FRP0</accession>
<reference evidence="5" key="1">
    <citation type="journal article" date="2023" name="Commun. Biol.">
        <title>Genome analysis of Parmales, the sister group of diatoms, reveals the evolutionary specialization of diatoms from phago-mixotrophs to photoautotrophs.</title>
        <authorList>
            <person name="Ban H."/>
            <person name="Sato S."/>
            <person name="Yoshikawa S."/>
            <person name="Yamada K."/>
            <person name="Nakamura Y."/>
            <person name="Ichinomiya M."/>
            <person name="Sato N."/>
            <person name="Blanc-Mathieu R."/>
            <person name="Endo H."/>
            <person name="Kuwata A."/>
            <person name="Ogata H."/>
        </authorList>
    </citation>
    <scope>NUCLEOTIDE SEQUENCE [LARGE SCALE GENOMIC DNA]</scope>
    <source>
        <strain evidence="5">NIES 3700</strain>
    </source>
</reference>
<evidence type="ECO:0000313" key="4">
    <source>
        <dbReference type="EMBL" id="GMI17767.1"/>
    </source>
</evidence>
<gene>
    <name evidence="4" type="ORF">TrLO_g3267</name>
</gene>
<name>A0A9W7FRP0_9STRA</name>
<dbReference type="AlphaFoldDB" id="A0A9W7FRP0"/>